<keyword evidence="4" id="KW-0143">Chaperone</keyword>
<dbReference type="InterPro" id="IPR036890">
    <property type="entry name" value="HATPase_C_sf"/>
</dbReference>
<dbReference type="GO" id="GO:0140662">
    <property type="term" value="F:ATP-dependent protein folding chaperone"/>
    <property type="evidence" value="ECO:0007669"/>
    <property type="project" value="InterPro"/>
</dbReference>
<dbReference type="Gene3D" id="3.30.565.10">
    <property type="entry name" value="Histidine kinase-like ATPase, C-terminal domain"/>
    <property type="match status" value="1"/>
</dbReference>
<evidence type="ECO:0000256" key="1">
    <source>
        <dbReference type="ARBA" id="ARBA00008239"/>
    </source>
</evidence>
<accession>A0AAV1X767</accession>
<protein>
    <submittedName>
        <fullName evidence="5">Uncharacterized protein</fullName>
    </submittedName>
</protein>
<evidence type="ECO:0000256" key="3">
    <source>
        <dbReference type="ARBA" id="ARBA00022840"/>
    </source>
</evidence>
<dbReference type="GO" id="GO:0005524">
    <property type="term" value="F:ATP binding"/>
    <property type="evidence" value="ECO:0007669"/>
    <property type="project" value="UniProtKB-KW"/>
</dbReference>
<dbReference type="EMBL" id="CAXHTB010000012">
    <property type="protein sequence ID" value="CAL0316973.1"/>
    <property type="molecule type" value="Genomic_DNA"/>
</dbReference>
<evidence type="ECO:0000256" key="4">
    <source>
        <dbReference type="ARBA" id="ARBA00023186"/>
    </source>
</evidence>
<gene>
    <name evidence="5" type="ORF">LLUT_LOCUS18033</name>
</gene>
<dbReference type="GO" id="GO:0016887">
    <property type="term" value="F:ATP hydrolysis activity"/>
    <property type="evidence" value="ECO:0007669"/>
    <property type="project" value="InterPro"/>
</dbReference>
<organism evidence="5 6">
    <name type="scientific">Lupinus luteus</name>
    <name type="common">European yellow lupine</name>
    <dbReference type="NCBI Taxonomy" id="3873"/>
    <lineage>
        <taxon>Eukaryota</taxon>
        <taxon>Viridiplantae</taxon>
        <taxon>Streptophyta</taxon>
        <taxon>Embryophyta</taxon>
        <taxon>Tracheophyta</taxon>
        <taxon>Spermatophyta</taxon>
        <taxon>Magnoliopsida</taxon>
        <taxon>eudicotyledons</taxon>
        <taxon>Gunneridae</taxon>
        <taxon>Pentapetalae</taxon>
        <taxon>rosids</taxon>
        <taxon>fabids</taxon>
        <taxon>Fabales</taxon>
        <taxon>Fabaceae</taxon>
        <taxon>Papilionoideae</taxon>
        <taxon>50 kb inversion clade</taxon>
        <taxon>genistoids sensu lato</taxon>
        <taxon>core genistoids</taxon>
        <taxon>Genisteae</taxon>
        <taxon>Lupinus</taxon>
    </lineage>
</organism>
<keyword evidence="2" id="KW-0547">Nucleotide-binding</keyword>
<evidence type="ECO:0000313" key="6">
    <source>
        <dbReference type="Proteomes" id="UP001497480"/>
    </source>
</evidence>
<dbReference type="Proteomes" id="UP001497480">
    <property type="component" value="Unassembled WGS sequence"/>
</dbReference>
<name>A0AAV1X767_LUPLU</name>
<dbReference type="PRINTS" id="PR00775">
    <property type="entry name" value="HEATSHOCK90"/>
</dbReference>
<reference evidence="5 6" key="1">
    <citation type="submission" date="2024-03" db="EMBL/GenBank/DDBJ databases">
        <authorList>
            <person name="Martinez-Hernandez J."/>
        </authorList>
    </citation>
    <scope>NUCLEOTIDE SEQUENCE [LARGE SCALE GENOMIC DNA]</scope>
</reference>
<dbReference type="AlphaFoldDB" id="A0AAV1X767"/>
<proteinExistence type="inferred from homology"/>
<dbReference type="InterPro" id="IPR020575">
    <property type="entry name" value="Hsp90_N"/>
</dbReference>
<evidence type="ECO:0000313" key="5">
    <source>
        <dbReference type="EMBL" id="CAL0316973.1"/>
    </source>
</evidence>
<dbReference type="InterPro" id="IPR001404">
    <property type="entry name" value="Hsp90_fam"/>
</dbReference>
<dbReference type="PANTHER" id="PTHR11528">
    <property type="entry name" value="HEAT SHOCK PROTEIN 90 FAMILY MEMBER"/>
    <property type="match status" value="1"/>
</dbReference>
<keyword evidence="6" id="KW-1185">Reference proteome</keyword>
<sequence length="184" mass="20476">MPKGSVEWVLELEDKVLGNAPEPSNNLLRSCIKHTHANMKHNKRVKVSKREKHKQVILDSNNFCINFGDISTTNIIDPIPVQVSIEGSEQHPKCKSLLKGLNNIRRVDRDVTLNPGKCVLINKFCDIALQSKLLSGNKEFMEALAAGADVGMIGQFGVGFYSAYLVTDRVIVTSKHDDDDEQYA</sequence>
<evidence type="ECO:0000256" key="2">
    <source>
        <dbReference type="ARBA" id="ARBA00022741"/>
    </source>
</evidence>
<keyword evidence="3" id="KW-0067">ATP-binding</keyword>
<comment type="caution">
    <text evidence="5">The sequence shown here is derived from an EMBL/GenBank/DDBJ whole genome shotgun (WGS) entry which is preliminary data.</text>
</comment>
<dbReference type="GO" id="GO:0051082">
    <property type="term" value="F:unfolded protein binding"/>
    <property type="evidence" value="ECO:0007669"/>
    <property type="project" value="InterPro"/>
</dbReference>
<dbReference type="SUPFAM" id="SSF55874">
    <property type="entry name" value="ATPase domain of HSP90 chaperone/DNA topoisomerase II/histidine kinase"/>
    <property type="match status" value="1"/>
</dbReference>
<comment type="similarity">
    <text evidence="1">Belongs to the heat shock protein 90 family.</text>
</comment>